<dbReference type="AlphaFoldDB" id="A0A0D6NHZ4"/>
<evidence type="ECO:0000313" key="1">
    <source>
        <dbReference type="EMBL" id="GAN65649.1"/>
    </source>
</evidence>
<keyword evidence="2" id="KW-1185">Reference proteome</keyword>
<comment type="caution">
    <text evidence="1">The sequence shown here is derived from an EMBL/GenBank/DDBJ whole genome shotgun (WGS) entry which is preliminary data.</text>
</comment>
<protein>
    <submittedName>
        <fullName evidence="1">Uncharacterized protein</fullName>
    </submittedName>
</protein>
<accession>A0A6N3SUM0</accession>
<evidence type="ECO:0000313" key="2">
    <source>
        <dbReference type="Proteomes" id="UP000032670"/>
    </source>
</evidence>
<accession>A0A0D6NHZ4</accession>
<dbReference type="EMBL" id="BAMX01000011">
    <property type="protein sequence ID" value="GAN65649.1"/>
    <property type="molecule type" value="Genomic_DNA"/>
</dbReference>
<organism evidence="1 2">
    <name type="scientific">Acetobacter orientalis</name>
    <dbReference type="NCBI Taxonomy" id="146474"/>
    <lineage>
        <taxon>Bacteria</taxon>
        <taxon>Pseudomonadati</taxon>
        <taxon>Pseudomonadota</taxon>
        <taxon>Alphaproteobacteria</taxon>
        <taxon>Acetobacterales</taxon>
        <taxon>Acetobacteraceae</taxon>
        <taxon>Acetobacter</taxon>
    </lineage>
</organism>
<name>A0A0D6NHZ4_9PROT</name>
<sequence length="79" mass="9808">MPSQNTQLPRLILHRSRQQWATGLHHNWHKKQNLLRRKNLDARRYLHLHLHLHLHLQWWLRQNHTLPLMSQKRPSLNKT</sequence>
<proteinExistence type="predicted"/>
<gene>
    <name evidence="1" type="ORF">Abor_011_002</name>
</gene>
<dbReference type="Proteomes" id="UP000032670">
    <property type="component" value="Unassembled WGS sequence"/>
</dbReference>
<reference evidence="1 2" key="1">
    <citation type="submission" date="2012-11" db="EMBL/GenBank/DDBJ databases">
        <title>Whole genome sequence of Acetobacter orientalis 21F-2.</title>
        <authorList>
            <person name="Azuma Y."/>
            <person name="Higashiura N."/>
            <person name="Hirakawa H."/>
            <person name="Matsushita K."/>
        </authorList>
    </citation>
    <scope>NUCLEOTIDE SEQUENCE [LARGE SCALE GENOMIC DNA]</scope>
    <source>
        <strain evidence="1 2">21F-2</strain>
    </source>
</reference>